<keyword evidence="7 9" id="KW-0472">Membrane</keyword>
<dbReference type="PANTHER" id="PTHR23517:SF15">
    <property type="entry name" value="PROTON-DEPENDENT OLIGOPEPTIDE FAMILY TRANSPORT PROTEIN"/>
    <property type="match status" value="1"/>
</dbReference>
<dbReference type="CDD" id="cd17346">
    <property type="entry name" value="MFS_DtpA_like"/>
    <property type="match status" value="1"/>
</dbReference>
<feature type="transmembrane region" description="Helical" evidence="9">
    <location>
        <begin position="126"/>
        <end position="148"/>
    </location>
</feature>
<keyword evidence="6 9" id="KW-1133">Transmembrane helix</keyword>
<evidence type="ECO:0000256" key="4">
    <source>
        <dbReference type="ARBA" id="ARBA00022692"/>
    </source>
</evidence>
<feature type="transmembrane region" description="Helical" evidence="9">
    <location>
        <begin position="65"/>
        <end position="87"/>
    </location>
</feature>
<evidence type="ECO:0000256" key="2">
    <source>
        <dbReference type="ARBA" id="ARBA00022448"/>
    </source>
</evidence>
<feature type="transmembrane region" description="Helical" evidence="9">
    <location>
        <begin position="34"/>
        <end position="53"/>
    </location>
</feature>
<feature type="transmembrane region" description="Helical" evidence="9">
    <location>
        <begin position="364"/>
        <end position="384"/>
    </location>
</feature>
<keyword evidence="3" id="KW-1003">Cell membrane</keyword>
<protein>
    <submittedName>
        <fullName evidence="11">Oligopeptide:H+ symporter</fullName>
    </submittedName>
</protein>
<evidence type="ECO:0000256" key="6">
    <source>
        <dbReference type="ARBA" id="ARBA00022989"/>
    </source>
</evidence>
<dbReference type="PROSITE" id="PS50850">
    <property type="entry name" value="MFS"/>
    <property type="match status" value="1"/>
</dbReference>
<evidence type="ECO:0000256" key="7">
    <source>
        <dbReference type="ARBA" id="ARBA00023136"/>
    </source>
</evidence>
<evidence type="ECO:0000256" key="5">
    <source>
        <dbReference type="ARBA" id="ARBA00022856"/>
    </source>
</evidence>
<dbReference type="InterPro" id="IPR036259">
    <property type="entry name" value="MFS_trans_sf"/>
</dbReference>
<comment type="subcellular location">
    <subcellularLocation>
        <location evidence="1">Cell membrane</location>
        <topology evidence="1">Multi-pass membrane protein</topology>
    </subcellularLocation>
    <subcellularLocation>
        <location evidence="8">Membrane</location>
        <topology evidence="8">Multi-pass membrane protein</topology>
    </subcellularLocation>
</comment>
<dbReference type="AlphaFoldDB" id="A0AAU7KI23"/>
<feature type="transmembrane region" description="Helical" evidence="9">
    <location>
        <begin position="160"/>
        <end position="180"/>
    </location>
</feature>
<evidence type="ECO:0000256" key="3">
    <source>
        <dbReference type="ARBA" id="ARBA00022475"/>
    </source>
</evidence>
<proteinExistence type="inferred from homology"/>
<gene>
    <name evidence="11" type="ORF">NFG58_21140</name>
</gene>
<keyword evidence="2 8" id="KW-0813">Transport</keyword>
<reference evidence="11" key="1">
    <citation type="submission" date="2022-06" db="EMBL/GenBank/DDBJ databases">
        <title>A novel DMS-producing enzyme.</title>
        <authorList>
            <person name="Zhang Y."/>
        </authorList>
    </citation>
    <scope>NUCLEOTIDE SEQUENCE</scope>
    <source>
        <strain evidence="11">RT37</strain>
    </source>
</reference>
<dbReference type="PANTHER" id="PTHR23517">
    <property type="entry name" value="RESISTANCE PROTEIN MDTM, PUTATIVE-RELATED-RELATED"/>
    <property type="match status" value="1"/>
</dbReference>
<keyword evidence="4 8" id="KW-0812">Transmembrane</keyword>
<feature type="transmembrane region" description="Helical" evidence="9">
    <location>
        <begin position="331"/>
        <end position="352"/>
    </location>
</feature>
<organism evidence="11">
    <name type="scientific">Halomonas sp. RT37</name>
    <dbReference type="NCBI Taxonomy" id="2950872"/>
    <lineage>
        <taxon>Bacteria</taxon>
        <taxon>Pseudomonadati</taxon>
        <taxon>Pseudomonadota</taxon>
        <taxon>Gammaproteobacteria</taxon>
        <taxon>Oceanospirillales</taxon>
        <taxon>Halomonadaceae</taxon>
        <taxon>Halomonas</taxon>
    </lineage>
</organism>
<dbReference type="PROSITE" id="PS01023">
    <property type="entry name" value="PTR2_2"/>
    <property type="match status" value="1"/>
</dbReference>
<dbReference type="GO" id="GO:1904680">
    <property type="term" value="F:peptide transmembrane transporter activity"/>
    <property type="evidence" value="ECO:0007669"/>
    <property type="project" value="InterPro"/>
</dbReference>
<dbReference type="InterPro" id="IPR050171">
    <property type="entry name" value="MFS_Transporters"/>
</dbReference>
<evidence type="ECO:0000256" key="1">
    <source>
        <dbReference type="ARBA" id="ARBA00004651"/>
    </source>
</evidence>
<feature type="transmembrane region" description="Helical" evidence="9">
    <location>
        <begin position="287"/>
        <end position="305"/>
    </location>
</feature>
<dbReference type="InterPro" id="IPR000109">
    <property type="entry name" value="POT_fam"/>
</dbReference>
<dbReference type="InterPro" id="IPR005279">
    <property type="entry name" value="Dipep/tripep_permease"/>
</dbReference>
<feature type="transmembrane region" description="Helical" evidence="9">
    <location>
        <begin position="256"/>
        <end position="275"/>
    </location>
</feature>
<evidence type="ECO:0000256" key="8">
    <source>
        <dbReference type="RuleBase" id="RU003755"/>
    </source>
</evidence>
<dbReference type="GO" id="GO:0006857">
    <property type="term" value="P:oligopeptide transport"/>
    <property type="evidence" value="ECO:0007669"/>
    <property type="project" value="InterPro"/>
</dbReference>
<dbReference type="InterPro" id="IPR020846">
    <property type="entry name" value="MFS_dom"/>
</dbReference>
<dbReference type="SUPFAM" id="SSF103473">
    <property type="entry name" value="MFS general substrate transporter"/>
    <property type="match status" value="1"/>
</dbReference>
<feature type="transmembrane region" description="Helical" evidence="9">
    <location>
        <begin position="432"/>
        <end position="453"/>
    </location>
</feature>
<accession>A0AAU7KI23</accession>
<keyword evidence="5" id="KW-0571">Peptide transport</keyword>
<feature type="transmembrane region" description="Helical" evidence="9">
    <location>
        <begin position="459"/>
        <end position="483"/>
    </location>
</feature>
<name>A0AAU7KI23_9GAMM</name>
<evidence type="ECO:0000313" key="11">
    <source>
        <dbReference type="EMBL" id="XBO71064.1"/>
    </source>
</evidence>
<evidence type="ECO:0000256" key="9">
    <source>
        <dbReference type="SAM" id="Phobius"/>
    </source>
</evidence>
<evidence type="ECO:0000259" key="10">
    <source>
        <dbReference type="PROSITE" id="PS50850"/>
    </source>
</evidence>
<dbReference type="RefSeq" id="WP_348827317.1">
    <property type="nucleotide sequence ID" value="NZ_CP098827.1"/>
</dbReference>
<dbReference type="Gene3D" id="1.20.1250.20">
    <property type="entry name" value="MFS general substrate transporter like domains"/>
    <property type="match status" value="1"/>
</dbReference>
<dbReference type="NCBIfam" id="TIGR00924">
    <property type="entry name" value="yjdL_sub1_fam"/>
    <property type="match status" value="1"/>
</dbReference>
<dbReference type="Pfam" id="PF00854">
    <property type="entry name" value="PTR2"/>
    <property type="match status" value="1"/>
</dbReference>
<feature type="domain" description="Major facilitator superfamily (MFS) profile" evidence="10">
    <location>
        <begin position="28"/>
        <end position="484"/>
    </location>
</feature>
<dbReference type="GO" id="GO:0005886">
    <property type="term" value="C:plasma membrane"/>
    <property type="evidence" value="ECO:0007669"/>
    <property type="project" value="UniProtKB-SubCell"/>
</dbReference>
<feature type="transmembrane region" description="Helical" evidence="9">
    <location>
        <begin position="390"/>
        <end position="411"/>
    </location>
</feature>
<feature type="transmembrane region" description="Helical" evidence="9">
    <location>
        <begin position="230"/>
        <end position="250"/>
    </location>
</feature>
<comment type="similarity">
    <text evidence="8">Belongs to the major facilitator superfamily. Proton-dependent oligopeptide transporter (POT/PTR) (TC 2.A.17) family.</text>
</comment>
<feature type="transmembrane region" description="Helical" evidence="9">
    <location>
        <begin position="186"/>
        <end position="206"/>
    </location>
</feature>
<feature type="transmembrane region" description="Helical" evidence="9">
    <location>
        <begin position="99"/>
        <end position="120"/>
    </location>
</feature>
<keyword evidence="5" id="KW-0653">Protein transport</keyword>
<sequence>MKTTEAAARQHGDSGKRRFFGHPWPLATLFGMEVWERFSFYGMQAILLIYLYYEASRGGLAIDQSVAIGIVGAYGSSVYLATILGGWFADRVFGAERTLFYSGIVVMLGHIALAILPGVYGVTAGLILVALGSGGVKATCSALVGSLYEPGSPRRDAGFSIFYLGINIGGFVGPLLTGLLQQNAGFHYGFGIAAVGMAIGLAQYTAGRKGLPDDQKAAPDPIAPATLKRYLGIALVVLAVVVGAALAGWIRADNLSGVMLGIIAVAALCYFAVILRSTHVSPEERSRVLAFIPLFLTSAAYWALYSQSYTVITAFFDQRVDRSLFGWEIPVGWLVSVQALTIILFSGVFAWLWTTLGKRQPSSAGKFVIAMAIIGATFLGYLPFLGSEGASMPLAMLVLLLLGFTASELCLSPIGLSVTTKLAPRAFQTQMMALFFLSLALGFAAGGKLGAFYTEDTEVGYFIAMAAIGGVSALLLAACLPFIRRAMRGAD</sequence>
<dbReference type="EMBL" id="CP098827">
    <property type="protein sequence ID" value="XBO71064.1"/>
    <property type="molecule type" value="Genomic_DNA"/>
</dbReference>
<dbReference type="InterPro" id="IPR018456">
    <property type="entry name" value="PTR2_symporter_CS"/>
</dbReference>